<name>A0ABY3X2P9_9GAMM</name>
<evidence type="ECO:0000256" key="2">
    <source>
        <dbReference type="PROSITE-ProRule" id="PRU00335"/>
    </source>
</evidence>
<dbReference type="RefSeq" id="WP_242146807.1">
    <property type="nucleotide sequence ID" value="NZ_CP093379.1"/>
</dbReference>
<dbReference type="PANTHER" id="PTHR30055:SF223">
    <property type="entry name" value="HTH-TYPE TRANSCRIPTIONAL REGULATOR UIDR"/>
    <property type="match status" value="1"/>
</dbReference>
<evidence type="ECO:0000256" key="1">
    <source>
        <dbReference type="ARBA" id="ARBA00023125"/>
    </source>
</evidence>
<proteinExistence type="predicted"/>
<evidence type="ECO:0000259" key="3">
    <source>
        <dbReference type="PROSITE" id="PS50977"/>
    </source>
</evidence>
<dbReference type="PRINTS" id="PR00455">
    <property type="entry name" value="HTHTETR"/>
</dbReference>
<dbReference type="SUPFAM" id="SSF46689">
    <property type="entry name" value="Homeodomain-like"/>
    <property type="match status" value="1"/>
</dbReference>
<dbReference type="PROSITE" id="PS50977">
    <property type="entry name" value="HTH_TETR_2"/>
    <property type="match status" value="1"/>
</dbReference>
<dbReference type="PANTHER" id="PTHR30055">
    <property type="entry name" value="HTH-TYPE TRANSCRIPTIONAL REGULATOR RUTR"/>
    <property type="match status" value="1"/>
</dbReference>
<keyword evidence="1 2" id="KW-0238">DNA-binding</keyword>
<feature type="DNA-binding region" description="H-T-H motif" evidence="2">
    <location>
        <begin position="36"/>
        <end position="55"/>
    </location>
</feature>
<feature type="domain" description="HTH tetR-type" evidence="3">
    <location>
        <begin position="13"/>
        <end position="73"/>
    </location>
</feature>
<dbReference type="Gene3D" id="1.10.357.10">
    <property type="entry name" value="Tetracycline Repressor, domain 2"/>
    <property type="match status" value="1"/>
</dbReference>
<protein>
    <submittedName>
        <fullName evidence="4">TetR/AcrR family transcriptional regulator</fullName>
    </submittedName>
</protein>
<organism evidence="4 5">
    <name type="scientific">Ignatzschineria rhizosphaerae</name>
    <dbReference type="NCBI Taxonomy" id="2923279"/>
    <lineage>
        <taxon>Bacteria</taxon>
        <taxon>Pseudomonadati</taxon>
        <taxon>Pseudomonadota</taxon>
        <taxon>Gammaproteobacteria</taxon>
        <taxon>Cardiobacteriales</taxon>
        <taxon>Ignatzschineriaceae</taxon>
        <taxon>Ignatzschineria</taxon>
    </lineage>
</organism>
<dbReference type="EMBL" id="CP093379">
    <property type="protein sequence ID" value="UNM94996.1"/>
    <property type="molecule type" value="Genomic_DNA"/>
</dbReference>
<accession>A0ABY3X2P9</accession>
<reference evidence="4 5" key="1">
    <citation type="submission" date="2022-03" db="EMBL/GenBank/DDBJ databases">
        <title>Ignatzschineria rhizosphaerae HR5S32.</title>
        <authorList>
            <person name="Sun J.Q."/>
            <person name="Feng J.Y."/>
        </authorList>
    </citation>
    <scope>NUCLEOTIDE SEQUENCE [LARGE SCALE GENOMIC DNA]</scope>
    <source>
        <strain evidence="4 5">HR5S32</strain>
    </source>
</reference>
<evidence type="ECO:0000313" key="4">
    <source>
        <dbReference type="EMBL" id="UNM94996.1"/>
    </source>
</evidence>
<dbReference type="InterPro" id="IPR001647">
    <property type="entry name" value="HTH_TetR"/>
</dbReference>
<dbReference type="InterPro" id="IPR009057">
    <property type="entry name" value="Homeodomain-like_sf"/>
</dbReference>
<dbReference type="Proteomes" id="UP000829542">
    <property type="component" value="Chromosome"/>
</dbReference>
<gene>
    <name evidence="4" type="ORF">MMG00_07025</name>
</gene>
<keyword evidence="5" id="KW-1185">Reference proteome</keyword>
<sequence>MAKTPTKREKMMEETQEKLLKAAREYFGKYGYAATSMDEFTASVGLTRGALYHHFGSKKGLFAEIVTLIDTEIDDVLQEIANKEDDPWRALYKRGIAYLKRSLDPEFQQILLKDAKAILGTELMSIQRRCMDSDIALIEEGMKKGIIRLSSPRIMAIMLDGSLFESAFWIAEAEDSEARLAETLECWRILLEGIKA</sequence>
<evidence type="ECO:0000313" key="5">
    <source>
        <dbReference type="Proteomes" id="UP000829542"/>
    </source>
</evidence>
<dbReference type="InterPro" id="IPR049484">
    <property type="entry name" value="Rv0078-like_C"/>
</dbReference>
<dbReference type="SUPFAM" id="SSF48498">
    <property type="entry name" value="Tetracyclin repressor-like, C-terminal domain"/>
    <property type="match status" value="1"/>
</dbReference>
<dbReference type="Pfam" id="PF00440">
    <property type="entry name" value="TetR_N"/>
    <property type="match status" value="1"/>
</dbReference>
<dbReference type="InterPro" id="IPR036271">
    <property type="entry name" value="Tet_transcr_reg_TetR-rel_C_sf"/>
</dbReference>
<dbReference type="InterPro" id="IPR050109">
    <property type="entry name" value="HTH-type_TetR-like_transc_reg"/>
</dbReference>
<dbReference type="Pfam" id="PF21351">
    <property type="entry name" value="TetR_C_41"/>
    <property type="match status" value="1"/>
</dbReference>